<dbReference type="EMBL" id="AHKC01005203">
    <property type="protein sequence ID" value="EKF38635.1"/>
    <property type="molecule type" value="Genomic_DNA"/>
</dbReference>
<feature type="compositionally biased region" description="Basic and acidic residues" evidence="1">
    <location>
        <begin position="1"/>
        <end position="21"/>
    </location>
</feature>
<dbReference type="OrthoDB" id="250283at2759"/>
<feature type="non-terminal residue" evidence="2">
    <location>
        <position position="1"/>
    </location>
</feature>
<name>K2NH17_TRYCR</name>
<sequence>GGEEGGEGRRGEVRGRRDPAGRRGYRRSMLFSLDGLLVKGEEEAQLSATEGQQLVALYRLFHRLQHSSQPVRDGGISRGAAVQRVPFPAFLRPVRTRIGTTAGSSAGVRSHMDVNVPDRNEEARGDEREEGPGNGTSNADENDMEPVAVLCGNTNRAANGMEEAHVRASLSFGSGANLSSGHGSGGAGAAVLQICTSQRELFCVQRVSPETNDAIFFCGAAVVQPPTS</sequence>
<feature type="region of interest" description="Disordered" evidence="1">
    <location>
        <begin position="1"/>
        <end position="22"/>
    </location>
</feature>
<gene>
    <name evidence="2" type="ORF">MOQ_001154</name>
</gene>
<dbReference type="AlphaFoldDB" id="K2NH17"/>
<evidence type="ECO:0000313" key="2">
    <source>
        <dbReference type="EMBL" id="EKF38635.1"/>
    </source>
</evidence>
<accession>K2NH17</accession>
<dbReference type="Proteomes" id="UP000007350">
    <property type="component" value="Unassembled WGS sequence"/>
</dbReference>
<protein>
    <submittedName>
        <fullName evidence="2">Uncharacterized protein</fullName>
    </submittedName>
</protein>
<comment type="caution">
    <text evidence="2">The sequence shown here is derived from an EMBL/GenBank/DDBJ whole genome shotgun (WGS) entry which is preliminary data.</text>
</comment>
<organism evidence="2 3">
    <name type="scientific">Trypanosoma cruzi marinkellei</name>
    <dbReference type="NCBI Taxonomy" id="85056"/>
    <lineage>
        <taxon>Eukaryota</taxon>
        <taxon>Discoba</taxon>
        <taxon>Euglenozoa</taxon>
        <taxon>Kinetoplastea</taxon>
        <taxon>Metakinetoplastina</taxon>
        <taxon>Trypanosomatida</taxon>
        <taxon>Trypanosomatidae</taxon>
        <taxon>Trypanosoma</taxon>
        <taxon>Schizotrypanum</taxon>
    </lineage>
</organism>
<feature type="compositionally biased region" description="Basic and acidic residues" evidence="1">
    <location>
        <begin position="110"/>
        <end position="131"/>
    </location>
</feature>
<reference evidence="2 3" key="1">
    <citation type="journal article" date="2012" name="BMC Genomics">
        <title>Comparative genomic analysis of human infective Trypanosoma cruzi lineages with the bat-restricted subspecies T. cruzi marinkellei.</title>
        <authorList>
            <person name="Franzen O."/>
            <person name="Talavera-Lopez C."/>
            <person name="Ochaya S."/>
            <person name="Butler C.E."/>
            <person name="Messenger L.A."/>
            <person name="Lewis M.D."/>
            <person name="Llewellyn M.S."/>
            <person name="Marinkelle C.J."/>
            <person name="Tyler K.M."/>
            <person name="Miles M.A."/>
            <person name="Andersson B."/>
        </authorList>
    </citation>
    <scope>NUCLEOTIDE SEQUENCE [LARGE SCALE GENOMIC DNA]</scope>
    <source>
        <strain evidence="2 3">B7</strain>
    </source>
</reference>
<evidence type="ECO:0000313" key="3">
    <source>
        <dbReference type="Proteomes" id="UP000007350"/>
    </source>
</evidence>
<keyword evidence="3" id="KW-1185">Reference proteome</keyword>
<proteinExistence type="predicted"/>
<feature type="region of interest" description="Disordered" evidence="1">
    <location>
        <begin position="101"/>
        <end position="144"/>
    </location>
</feature>
<evidence type="ECO:0000256" key="1">
    <source>
        <dbReference type="SAM" id="MobiDB-lite"/>
    </source>
</evidence>